<feature type="compositionally biased region" description="Basic and acidic residues" evidence="7">
    <location>
        <begin position="767"/>
        <end position="782"/>
    </location>
</feature>
<evidence type="ECO:0000259" key="8">
    <source>
        <dbReference type="Pfam" id="PF11600"/>
    </source>
</evidence>
<keyword evidence="3" id="KW-0227">DNA damage</keyword>
<feature type="compositionally biased region" description="Acidic residues" evidence="7">
    <location>
        <begin position="641"/>
        <end position="652"/>
    </location>
</feature>
<dbReference type="GO" id="GO:0005634">
    <property type="term" value="C:nucleus"/>
    <property type="evidence" value="ECO:0007669"/>
    <property type="project" value="UniProtKB-SubCell"/>
</dbReference>
<feature type="compositionally biased region" description="Polar residues" evidence="7">
    <location>
        <begin position="1"/>
        <end position="13"/>
    </location>
</feature>
<keyword evidence="11" id="KW-1185">Reference proteome</keyword>
<evidence type="ECO:0000256" key="2">
    <source>
        <dbReference type="ARBA" id="ARBA00022705"/>
    </source>
</evidence>
<dbReference type="InterPro" id="IPR021644">
    <property type="entry name" value="CAF-1_p150_acidic"/>
</dbReference>
<gene>
    <name evidence="10" type="ORF">CINC_LOCUS3917</name>
</gene>
<evidence type="ECO:0000313" key="10">
    <source>
        <dbReference type="EMBL" id="CAH0588089.1"/>
    </source>
</evidence>
<feature type="compositionally biased region" description="Basic and acidic residues" evidence="7">
    <location>
        <begin position="76"/>
        <end position="90"/>
    </location>
</feature>
<feature type="compositionally biased region" description="Polar residues" evidence="7">
    <location>
        <begin position="258"/>
        <end position="315"/>
    </location>
</feature>
<keyword evidence="5" id="KW-0234">DNA repair</keyword>
<keyword evidence="6" id="KW-0539">Nucleus</keyword>
<evidence type="ECO:0000256" key="3">
    <source>
        <dbReference type="ARBA" id="ARBA00022763"/>
    </source>
</evidence>
<dbReference type="GO" id="GO:0006260">
    <property type="term" value="P:DNA replication"/>
    <property type="evidence" value="ECO:0007669"/>
    <property type="project" value="UniProtKB-KW"/>
</dbReference>
<evidence type="ECO:0000259" key="9">
    <source>
        <dbReference type="Pfam" id="PF12253"/>
    </source>
</evidence>
<feature type="region of interest" description="Disordered" evidence="7">
    <location>
        <begin position="105"/>
        <end position="431"/>
    </location>
</feature>
<feature type="domain" description="Chromatin assembly factor 1 p150 subunit acidic region" evidence="8">
    <location>
        <begin position="352"/>
        <end position="488"/>
    </location>
</feature>
<sequence>MKTSKSPESTEITPSKKKLKQARLPFKLISDVSPKPDAPQARKRKLSAPETESITKVGKISKENDVIEHSIVISDDDSKGPIDAQKDDKSMNPFVKLVDTAWKKKLQKSRKKKTGKKKAKSVTNGTVEAESGTESADNKEADCEMMDVDEVPASQTNGAGSDTEKAEAEPQPNKTQSGDEETNAVTVIVDEFNDAEDPESKVNEAPTDKEESEKVSNTTSDQSKDNNSSNTSPTKKPDSKPAEKITPKRSARNIAKAEQNNNSKGSPSTKLNDSVCSAPSTPKQAKTSRSSSVTTSQGDVSLNESTSSVNLTPKQAQKKLESAKKREEREKEKQERDKKKQQEKEERAKIRQEKEDQRKREREEKEEAKKKEREEKEEQKKKEREEKERQKELEKKQKEEKEEQKRKEREEKEEQKKKEKEAKDEEKRKKQEALEIEKQEQELKKKKAAEAFVNFFVPKQKTEKEQLPVACISKTNMLSNFMIKSDMRLAPLVRTNLSEDKKEDLVNYIEKQNVAKNGLYLKCLKDGTSKPLSSGKTWPLSDKDDDDDVMVVEDELPSIDGAGEILSCESVQREKLRPKLLSFHENRRPPYWGTWRKKSASVKPRRPFGQDEKQVDYEADSDEEWEEEQEGESIDGSAAGSDDDQDADEYEVDNVVFVPHGYLSDEEATMDEDDVLSLSPETQQQRLKHLENEFESEMKKPTEKLKPRMYGLLWETADGGKPEKCVDALWNYFGKMAMIMNDPTPLLQPASEPEETEKKKVKKKKPVKETKDSEPKQKSPKSEKKKKPKADDKEKTPKSETKKNVPEAKKNQPGINMFLTKLKST</sequence>
<dbReference type="PANTHER" id="PTHR15272:SF0">
    <property type="entry name" value="CHROMATIN ASSEMBLY FACTOR 1 SUBUNIT A"/>
    <property type="match status" value="1"/>
</dbReference>
<protein>
    <submittedName>
        <fullName evidence="10">Uncharacterized protein</fullName>
    </submittedName>
</protein>
<dbReference type="AlphaFoldDB" id="A0A9P0FRE3"/>
<evidence type="ECO:0000256" key="5">
    <source>
        <dbReference type="ARBA" id="ARBA00023204"/>
    </source>
</evidence>
<reference evidence="10" key="1">
    <citation type="submission" date="2021-12" db="EMBL/GenBank/DDBJ databases">
        <authorList>
            <person name="King R."/>
        </authorList>
    </citation>
    <scope>NUCLEOTIDE SEQUENCE</scope>
</reference>
<feature type="compositionally biased region" description="Basic and acidic residues" evidence="7">
    <location>
        <begin position="789"/>
        <end position="810"/>
    </location>
</feature>
<feature type="region of interest" description="Disordered" evidence="7">
    <location>
        <begin position="742"/>
        <end position="825"/>
    </location>
</feature>
<dbReference type="GO" id="GO:0006281">
    <property type="term" value="P:DNA repair"/>
    <property type="evidence" value="ECO:0007669"/>
    <property type="project" value="UniProtKB-KW"/>
</dbReference>
<proteinExistence type="predicted"/>
<keyword evidence="4" id="KW-0143">Chaperone</keyword>
<dbReference type="EMBL" id="LR824019">
    <property type="protein sequence ID" value="CAH0588089.1"/>
    <property type="molecule type" value="Genomic_DNA"/>
</dbReference>
<dbReference type="OrthoDB" id="79480at2759"/>
<dbReference type="Pfam" id="PF11600">
    <property type="entry name" value="CAF1A_acidic"/>
    <property type="match status" value="1"/>
</dbReference>
<feature type="region of interest" description="Disordered" evidence="7">
    <location>
        <begin position="602"/>
        <end position="652"/>
    </location>
</feature>
<dbReference type="GO" id="GO:0033186">
    <property type="term" value="C:CAF-1 complex"/>
    <property type="evidence" value="ECO:0007669"/>
    <property type="project" value="TreeGrafter"/>
</dbReference>
<feature type="compositionally biased region" description="Basic residues" evidence="7">
    <location>
        <begin position="105"/>
        <end position="120"/>
    </location>
</feature>
<evidence type="ECO:0000256" key="6">
    <source>
        <dbReference type="ARBA" id="ARBA00023242"/>
    </source>
</evidence>
<dbReference type="PANTHER" id="PTHR15272">
    <property type="entry name" value="CHROMATIN ASSEMBLY FACTOR 1 SUBUNIT A CAF-1 SUBUNIT A"/>
    <property type="match status" value="1"/>
</dbReference>
<name>A0A9P0FRE3_CHRIL</name>
<dbReference type="InterPro" id="IPR022043">
    <property type="entry name" value="CAF1A_DD"/>
</dbReference>
<accession>A0A9P0FRE3</accession>
<comment type="subcellular location">
    <subcellularLocation>
        <location evidence="1">Nucleus</location>
    </subcellularLocation>
</comment>
<organism evidence="10 11">
    <name type="scientific">Chrysodeixis includens</name>
    <name type="common">Soybean looper</name>
    <name type="synonym">Pseudoplusia includens</name>
    <dbReference type="NCBI Taxonomy" id="689277"/>
    <lineage>
        <taxon>Eukaryota</taxon>
        <taxon>Metazoa</taxon>
        <taxon>Ecdysozoa</taxon>
        <taxon>Arthropoda</taxon>
        <taxon>Hexapoda</taxon>
        <taxon>Insecta</taxon>
        <taxon>Pterygota</taxon>
        <taxon>Neoptera</taxon>
        <taxon>Endopterygota</taxon>
        <taxon>Lepidoptera</taxon>
        <taxon>Glossata</taxon>
        <taxon>Ditrysia</taxon>
        <taxon>Noctuoidea</taxon>
        <taxon>Noctuidae</taxon>
        <taxon>Plusiinae</taxon>
        <taxon>Chrysodeixis</taxon>
    </lineage>
</organism>
<evidence type="ECO:0000256" key="4">
    <source>
        <dbReference type="ARBA" id="ARBA00023186"/>
    </source>
</evidence>
<keyword evidence="2" id="KW-0235">DNA replication</keyword>
<feature type="compositionally biased region" description="Basic and acidic residues" evidence="7">
    <location>
        <begin position="235"/>
        <end position="246"/>
    </location>
</feature>
<feature type="compositionally biased region" description="Basic and acidic residues" evidence="7">
    <location>
        <begin position="198"/>
        <end position="214"/>
    </location>
</feature>
<feature type="domain" description="Chromatin assembly factor 1 subunit A dimerization" evidence="9">
    <location>
        <begin position="579"/>
        <end position="649"/>
    </location>
</feature>
<feature type="region of interest" description="Disordered" evidence="7">
    <location>
        <begin position="1"/>
        <end position="91"/>
    </location>
</feature>
<evidence type="ECO:0000313" key="11">
    <source>
        <dbReference type="Proteomes" id="UP001154114"/>
    </source>
</evidence>
<evidence type="ECO:0000256" key="7">
    <source>
        <dbReference type="SAM" id="MobiDB-lite"/>
    </source>
</evidence>
<dbReference type="Pfam" id="PF12253">
    <property type="entry name" value="CAF1A_dimeriz"/>
    <property type="match status" value="1"/>
</dbReference>
<feature type="compositionally biased region" description="Acidic residues" evidence="7">
    <location>
        <begin position="617"/>
        <end position="633"/>
    </location>
</feature>
<dbReference type="GO" id="GO:0006334">
    <property type="term" value="P:nucleosome assembly"/>
    <property type="evidence" value="ECO:0007669"/>
    <property type="project" value="TreeGrafter"/>
</dbReference>
<feature type="compositionally biased region" description="Polar residues" evidence="7">
    <location>
        <begin position="215"/>
        <end position="234"/>
    </location>
</feature>
<evidence type="ECO:0000256" key="1">
    <source>
        <dbReference type="ARBA" id="ARBA00004123"/>
    </source>
</evidence>
<dbReference type="Proteomes" id="UP001154114">
    <property type="component" value="Chromosome 16"/>
</dbReference>
<feature type="compositionally biased region" description="Basic and acidic residues" evidence="7">
    <location>
        <begin position="318"/>
        <end position="431"/>
    </location>
</feature>